<proteinExistence type="inferred from homology"/>
<dbReference type="Pfam" id="PF00251">
    <property type="entry name" value="Glyco_hydro_32N"/>
    <property type="match status" value="1"/>
</dbReference>
<keyword evidence="2" id="KW-0378">Hydrolase</keyword>
<evidence type="ECO:0000256" key="3">
    <source>
        <dbReference type="ARBA" id="ARBA00023295"/>
    </source>
</evidence>
<protein>
    <submittedName>
        <fullName evidence="6">Uncharacterized protein</fullName>
    </submittedName>
</protein>
<evidence type="ECO:0000313" key="8">
    <source>
        <dbReference type="Proteomes" id="UP001207736"/>
    </source>
</evidence>
<dbReference type="InterPro" id="IPR023296">
    <property type="entry name" value="Glyco_hydro_beta-prop_sf"/>
</dbReference>
<evidence type="ECO:0000256" key="1">
    <source>
        <dbReference type="ARBA" id="ARBA00009902"/>
    </source>
</evidence>
<evidence type="ECO:0000256" key="2">
    <source>
        <dbReference type="ARBA" id="ARBA00022801"/>
    </source>
</evidence>
<dbReference type="GO" id="GO:0004575">
    <property type="term" value="F:sucrose alpha-glucosidase activity"/>
    <property type="evidence" value="ECO:0007669"/>
    <property type="project" value="TreeGrafter"/>
</dbReference>
<dbReference type="PANTHER" id="PTHR42800:SF1">
    <property type="entry name" value="EXOINULINASE INUD (AFU_ORTHOLOGUE AFUA_5G00480)"/>
    <property type="match status" value="1"/>
</dbReference>
<sequence length="308" mass="35086">MKKQFILNGIFAITLIGCTASQDKIIDDFESGNYNQWTIEGDAFGDAPAQGSYSGQQSVSGFEGKFLINSFNGGDDARGVLTSNPFTINGKYINFLIGGGTHQETYIELLIDGQSIYKTHPLIESETLQWQSWDVQNYGGKTAVVRIVDNQRGSWGHILIDQIEQSNESKSIFMTDHTLSFTIDNNFLLIPIENEAPETKIRLLVDNKPIGEAIDIRLAQSKIDYWIPIPVKEYNKQQVALLFSSLKTTDIGYKEIKQVATYEFNYNETYRPLYHFTPQYGWMNDPNGMVYHNGEYHLYFQYNPYGTK</sequence>
<dbReference type="PROSITE" id="PS51257">
    <property type="entry name" value="PROKAR_LIPOPROTEIN"/>
    <property type="match status" value="1"/>
</dbReference>
<dbReference type="GO" id="GO:0005737">
    <property type="term" value="C:cytoplasm"/>
    <property type="evidence" value="ECO:0007669"/>
    <property type="project" value="TreeGrafter"/>
</dbReference>
<dbReference type="Gene3D" id="2.115.10.20">
    <property type="entry name" value="Glycosyl hydrolase domain, family 43"/>
    <property type="match status" value="1"/>
</dbReference>
<dbReference type="Proteomes" id="UP001207736">
    <property type="component" value="Unassembled WGS sequence"/>
</dbReference>
<evidence type="ECO:0000259" key="5">
    <source>
        <dbReference type="Pfam" id="PF16352"/>
    </source>
</evidence>
<dbReference type="GO" id="GO:0005987">
    <property type="term" value="P:sucrose catabolic process"/>
    <property type="evidence" value="ECO:0007669"/>
    <property type="project" value="TreeGrafter"/>
</dbReference>
<dbReference type="InterPro" id="IPR018053">
    <property type="entry name" value="Glyco_hydro_32_AS"/>
</dbReference>
<dbReference type="AlphaFoldDB" id="A0AAV5AXS2"/>
<evidence type="ECO:0000259" key="4">
    <source>
        <dbReference type="Pfam" id="PF00251"/>
    </source>
</evidence>
<gene>
    <name evidence="6" type="ORF">RCZ15_04970</name>
    <name evidence="7" type="ORF">RCZ16_00870</name>
</gene>
<feature type="domain" description="DUF4980" evidence="5">
    <location>
        <begin position="184"/>
        <end position="274"/>
    </location>
</feature>
<accession>A0AAV5AXS2</accession>
<comment type="similarity">
    <text evidence="1">Belongs to the glycosyl hydrolase 32 family.</text>
</comment>
<comment type="caution">
    <text evidence="6">The sequence shown here is derived from an EMBL/GenBank/DDBJ whole genome shotgun (WGS) entry which is preliminary data.</text>
</comment>
<feature type="domain" description="Glycosyl hydrolase family 32 N-terminal" evidence="4">
    <location>
        <begin position="275"/>
        <end position="307"/>
    </location>
</feature>
<dbReference type="Pfam" id="PF16352">
    <property type="entry name" value="DUF4980"/>
    <property type="match status" value="1"/>
</dbReference>
<name>A0AAV5AXS2_9FLAO</name>
<evidence type="ECO:0000313" key="7">
    <source>
        <dbReference type="EMBL" id="GJM51769.1"/>
    </source>
</evidence>
<keyword evidence="9" id="KW-1185">Reference proteome</keyword>
<dbReference type="EMBL" id="BQKB01000003">
    <property type="protein sequence ID" value="GJM51769.1"/>
    <property type="molecule type" value="Genomic_DNA"/>
</dbReference>
<dbReference type="InterPro" id="IPR032313">
    <property type="entry name" value="DUF4980"/>
</dbReference>
<dbReference type="SUPFAM" id="SSF75005">
    <property type="entry name" value="Arabinanase/levansucrase/invertase"/>
    <property type="match status" value="1"/>
</dbReference>
<organism evidence="6 8">
    <name type="scientific">Capnocytophaga catalasegens</name>
    <dbReference type="NCBI Taxonomy" id="1004260"/>
    <lineage>
        <taxon>Bacteria</taxon>
        <taxon>Pseudomonadati</taxon>
        <taxon>Bacteroidota</taxon>
        <taxon>Flavobacteriia</taxon>
        <taxon>Flavobacteriales</taxon>
        <taxon>Flavobacteriaceae</taxon>
        <taxon>Capnocytophaga</taxon>
    </lineage>
</organism>
<evidence type="ECO:0000313" key="9">
    <source>
        <dbReference type="Proteomes" id="UP001208692"/>
    </source>
</evidence>
<evidence type="ECO:0000313" key="6">
    <source>
        <dbReference type="EMBL" id="GJM49522.1"/>
    </source>
</evidence>
<dbReference type="InterPro" id="IPR013148">
    <property type="entry name" value="Glyco_hydro_32_N"/>
</dbReference>
<dbReference type="PROSITE" id="PS00609">
    <property type="entry name" value="GLYCOSYL_HYDROL_F32"/>
    <property type="match status" value="1"/>
</dbReference>
<keyword evidence="3" id="KW-0326">Glycosidase</keyword>
<reference evidence="6 9" key="1">
    <citation type="submission" date="2021-11" db="EMBL/GenBank/DDBJ databases">
        <title>Draft genome sequence of Capnocytophaga sp. strain KC07075 isolated from cat oral cavity.</title>
        <authorList>
            <person name="Suzuki M."/>
            <person name="Imaoka K."/>
            <person name="Kimura M."/>
            <person name="Morikawa S."/>
            <person name="Maeda K."/>
        </authorList>
    </citation>
    <scope>NUCLEOTIDE SEQUENCE</scope>
    <source>
        <strain evidence="6">KC07075</strain>
        <strain evidence="7 9">KC07079</strain>
    </source>
</reference>
<dbReference type="Proteomes" id="UP001208692">
    <property type="component" value="Unassembled WGS sequence"/>
</dbReference>
<dbReference type="EMBL" id="BQKA01000010">
    <property type="protein sequence ID" value="GJM49522.1"/>
    <property type="molecule type" value="Genomic_DNA"/>
</dbReference>
<dbReference type="PANTHER" id="PTHR42800">
    <property type="entry name" value="EXOINULINASE INUD (AFU_ORTHOLOGUE AFUA_5G00480)"/>
    <property type="match status" value="1"/>
</dbReference>